<dbReference type="PANTHER" id="PTHR43156">
    <property type="entry name" value="STAGE II SPORULATION PROTEIN E-RELATED"/>
    <property type="match status" value="1"/>
</dbReference>
<evidence type="ECO:0000256" key="1">
    <source>
        <dbReference type="ARBA" id="ARBA00022801"/>
    </source>
</evidence>
<feature type="transmembrane region" description="Helical" evidence="3">
    <location>
        <begin position="144"/>
        <end position="167"/>
    </location>
</feature>
<accession>A0A0U2V343</accession>
<feature type="coiled-coil region" evidence="2">
    <location>
        <begin position="371"/>
        <end position="398"/>
    </location>
</feature>
<name>A0A0U2V343_9EURY</name>
<dbReference type="EMBL" id="CP011266">
    <property type="protein sequence ID" value="ALT68898.1"/>
    <property type="molecule type" value="Genomic_DNA"/>
</dbReference>
<dbReference type="AlphaFoldDB" id="A0A0U2V343"/>
<evidence type="ECO:0000313" key="5">
    <source>
        <dbReference type="EMBL" id="ALT68898.1"/>
    </source>
</evidence>
<organism evidence="5 6">
    <name type="scientific">Methanobrevibacter millerae</name>
    <dbReference type="NCBI Taxonomy" id="230361"/>
    <lineage>
        <taxon>Archaea</taxon>
        <taxon>Methanobacteriati</taxon>
        <taxon>Methanobacteriota</taxon>
        <taxon>Methanomada group</taxon>
        <taxon>Methanobacteria</taxon>
        <taxon>Methanobacteriales</taxon>
        <taxon>Methanobacteriaceae</taxon>
        <taxon>Methanobrevibacter</taxon>
    </lineage>
</organism>
<feature type="transmembrane region" description="Helical" evidence="3">
    <location>
        <begin position="108"/>
        <end position="138"/>
    </location>
</feature>
<dbReference type="Pfam" id="PF07228">
    <property type="entry name" value="SpoIIE"/>
    <property type="match status" value="1"/>
</dbReference>
<feature type="transmembrane region" description="Helical" evidence="3">
    <location>
        <begin position="283"/>
        <end position="311"/>
    </location>
</feature>
<keyword evidence="3" id="KW-0472">Membrane</keyword>
<dbReference type="RefSeq" id="WP_058739181.1">
    <property type="nucleotide sequence ID" value="NZ_CP011266.1"/>
</dbReference>
<dbReference type="Gene3D" id="3.60.40.10">
    <property type="entry name" value="PPM-type phosphatase domain"/>
    <property type="match status" value="1"/>
</dbReference>
<feature type="domain" description="PPM-type phosphatase" evidence="4">
    <location>
        <begin position="410"/>
        <end position="622"/>
    </location>
</feature>
<dbReference type="SMART" id="SM00331">
    <property type="entry name" value="PP2C_SIG"/>
    <property type="match status" value="1"/>
</dbReference>
<sequence>MKTKIKQILISFISMLIINFAFSFSNFWDFGISSPHLGLLYVLGLIFGPYGALGAVFANTIIDLMNGYSISIIIPSEIFTFGISYLAYKLWYSGFKTNKITKPILDNIYHITLFLSSIFICGFIYSAFHAGLLGIYYGEHIDDIYFFVSLLNFTTLAFIFGIIGIWLCEKINFIKTPKTSKRNANKKLYRTLFYFLIILTIISLFSMLLNIDRNIIIGELVLIGILLFSYLTKPFKYKIESDNENTIIEKIIRNFLIITLTIAILGIIITILTQGLLMNINKIFKYFVFMPGLIITDTILMIFFIPSIIILKYIENKVIEPISKFSEIKPFIKKNEKIRSEELVNVYSKYINEDNEIGTLAQSYTDLIEHNNNYIENIHEIEGEKNRAEAELDIATKIQASALPTEAIETNEFIVDGYSNPAKKVGGDFFDYYMIDEDNLAIVIGDASGKGVPAALLAMTTQVMIKQILKHNKNPSEVLYSLNNQLSENNSESMFLTLWLGIYNKTTKKLIFSNAGHNPPLIKENSRFKYLKIDSGIVLGIIQDFDYLNDEIILTNELVLYTDGITDANNTKNKMYGEDRLLNFFNEFKNDGNPIVPLLNDINRFTKDAEQFDDMTLLYLKIK</sequence>
<keyword evidence="3" id="KW-1133">Transmembrane helix</keyword>
<evidence type="ECO:0000313" key="6">
    <source>
        <dbReference type="Proteomes" id="UP000067738"/>
    </source>
</evidence>
<protein>
    <submittedName>
        <fullName evidence="5">Serine phosphatase</fullName>
    </submittedName>
</protein>
<feature type="transmembrane region" description="Helical" evidence="3">
    <location>
        <begin position="188"/>
        <end position="209"/>
    </location>
</feature>
<keyword evidence="2" id="KW-0175">Coiled coil</keyword>
<dbReference type="GeneID" id="26736077"/>
<proteinExistence type="predicted"/>
<dbReference type="KEGG" id="mmil:sm9_1112"/>
<dbReference type="InterPro" id="IPR036457">
    <property type="entry name" value="PPM-type-like_dom_sf"/>
</dbReference>
<gene>
    <name evidence="5" type="ORF">sm9_1112</name>
</gene>
<dbReference type="Proteomes" id="UP000067738">
    <property type="component" value="Chromosome"/>
</dbReference>
<evidence type="ECO:0000256" key="3">
    <source>
        <dbReference type="SAM" id="Phobius"/>
    </source>
</evidence>
<dbReference type="InterPro" id="IPR052016">
    <property type="entry name" value="Bact_Sigma-Reg"/>
</dbReference>
<feature type="transmembrane region" description="Helical" evidence="3">
    <location>
        <begin position="68"/>
        <end position="88"/>
    </location>
</feature>
<dbReference type="GO" id="GO:0016791">
    <property type="term" value="F:phosphatase activity"/>
    <property type="evidence" value="ECO:0007669"/>
    <property type="project" value="TreeGrafter"/>
</dbReference>
<feature type="transmembrane region" description="Helical" evidence="3">
    <location>
        <begin position="254"/>
        <end position="277"/>
    </location>
</feature>
<feature type="transmembrane region" description="Helical" evidence="3">
    <location>
        <begin position="39"/>
        <end position="62"/>
    </location>
</feature>
<keyword evidence="1" id="KW-0378">Hydrolase</keyword>
<dbReference type="PATRIC" id="fig|230361.4.peg.1147"/>
<dbReference type="PANTHER" id="PTHR43156:SF2">
    <property type="entry name" value="STAGE II SPORULATION PROTEIN E"/>
    <property type="match status" value="1"/>
</dbReference>
<reference evidence="5 6" key="1">
    <citation type="submission" date="2015-04" db="EMBL/GenBank/DDBJ databases">
        <title>The complete genome sequence of the rumen methanogen Methanobrevibacter millerae SM9.</title>
        <authorList>
            <person name="Leahy S.C."/>
            <person name="Kelly W.J."/>
            <person name="Pacheco D.M."/>
            <person name="Li D."/>
            <person name="Altermann E."/>
            <person name="Attwood G.T."/>
        </authorList>
    </citation>
    <scope>NUCLEOTIDE SEQUENCE [LARGE SCALE GENOMIC DNA]</scope>
    <source>
        <strain evidence="5 6">SM9</strain>
    </source>
</reference>
<feature type="transmembrane region" description="Helical" evidence="3">
    <location>
        <begin position="6"/>
        <end position="27"/>
    </location>
</feature>
<keyword evidence="6" id="KW-1185">Reference proteome</keyword>
<evidence type="ECO:0000256" key="2">
    <source>
        <dbReference type="SAM" id="Coils"/>
    </source>
</evidence>
<feature type="transmembrane region" description="Helical" evidence="3">
    <location>
        <begin position="215"/>
        <end position="233"/>
    </location>
</feature>
<evidence type="ECO:0000259" key="4">
    <source>
        <dbReference type="SMART" id="SM00331"/>
    </source>
</evidence>
<dbReference type="InterPro" id="IPR001932">
    <property type="entry name" value="PPM-type_phosphatase-like_dom"/>
</dbReference>
<dbReference type="OrthoDB" id="110858at2157"/>
<keyword evidence="3" id="KW-0812">Transmembrane</keyword>